<dbReference type="SUPFAM" id="SSF161098">
    <property type="entry name" value="MetI-like"/>
    <property type="match status" value="1"/>
</dbReference>
<dbReference type="Gene3D" id="1.10.3720.10">
    <property type="entry name" value="MetI-like"/>
    <property type="match status" value="1"/>
</dbReference>
<dbReference type="InterPro" id="IPR050809">
    <property type="entry name" value="UgpAE/MalFG_permease"/>
</dbReference>
<dbReference type="PROSITE" id="PS50928">
    <property type="entry name" value="ABC_TM1"/>
    <property type="match status" value="1"/>
</dbReference>
<comment type="similarity">
    <text evidence="7">Belongs to the binding-protein-dependent transport system permease family.</text>
</comment>
<accession>A0A7X0SNH7</accession>
<reference evidence="9 10" key="1">
    <citation type="submission" date="2020-08" db="EMBL/GenBank/DDBJ databases">
        <title>Cohnella phylogeny.</title>
        <authorList>
            <person name="Dunlap C."/>
        </authorList>
    </citation>
    <scope>NUCLEOTIDE SEQUENCE [LARGE SCALE GENOMIC DNA]</scope>
    <source>
        <strain evidence="9 10">CBP 2801</strain>
    </source>
</reference>
<feature type="domain" description="ABC transmembrane type-1" evidence="8">
    <location>
        <begin position="88"/>
        <end position="303"/>
    </location>
</feature>
<feature type="transmembrane region" description="Helical" evidence="7">
    <location>
        <begin position="224"/>
        <end position="246"/>
    </location>
</feature>
<keyword evidence="5 7" id="KW-1133">Transmembrane helix</keyword>
<feature type="transmembrane region" description="Helical" evidence="7">
    <location>
        <begin position="92"/>
        <end position="116"/>
    </location>
</feature>
<dbReference type="InterPro" id="IPR035906">
    <property type="entry name" value="MetI-like_sf"/>
</dbReference>
<dbReference type="Pfam" id="PF00528">
    <property type="entry name" value="BPD_transp_1"/>
    <property type="match status" value="1"/>
</dbReference>
<evidence type="ECO:0000256" key="3">
    <source>
        <dbReference type="ARBA" id="ARBA00022475"/>
    </source>
</evidence>
<feature type="transmembrane region" description="Helical" evidence="7">
    <location>
        <begin position="282"/>
        <end position="307"/>
    </location>
</feature>
<evidence type="ECO:0000256" key="1">
    <source>
        <dbReference type="ARBA" id="ARBA00004651"/>
    </source>
</evidence>
<dbReference type="Proteomes" id="UP000564644">
    <property type="component" value="Unassembled WGS sequence"/>
</dbReference>
<dbReference type="AlphaFoldDB" id="A0A7X0SNH7"/>
<keyword evidence="3" id="KW-1003">Cell membrane</keyword>
<keyword evidence="6 7" id="KW-0472">Membrane</keyword>
<proteinExistence type="inferred from homology"/>
<dbReference type="PANTHER" id="PTHR43227">
    <property type="entry name" value="BLL4140 PROTEIN"/>
    <property type="match status" value="1"/>
</dbReference>
<sequence>MRYAKRTETAVARSSGSALWRRMSTRYDLYLMLLLPTAYYLIFQYAPMYGMQIAFKNFIAAKGIGGSPWVGLDQFTQFFDSYYFWRLIRNTLSISVFSLIFAFPVPILLALLINEIGSSRFKRWVQNVTYIPHFISLVVVVGMLGIFLDGDHGFVNQLLKEAGLPAVSFLQSPGWFKPILILSNIWQTMGFSSIIYIAALSGIDPAQYEAAMIDGASRLQRVRHVSLPGILPTMTILFILEIGHLMNVGFEKILLMQNQLNMESSDVIATFVYRVGIQQAQYSYTAAVGLFNAVINFILLIAVNWAARRRGGASLW</sequence>
<evidence type="ECO:0000256" key="7">
    <source>
        <dbReference type="RuleBase" id="RU363032"/>
    </source>
</evidence>
<dbReference type="GO" id="GO:0005886">
    <property type="term" value="C:plasma membrane"/>
    <property type="evidence" value="ECO:0007669"/>
    <property type="project" value="UniProtKB-SubCell"/>
</dbReference>
<keyword evidence="10" id="KW-1185">Reference proteome</keyword>
<evidence type="ECO:0000256" key="4">
    <source>
        <dbReference type="ARBA" id="ARBA00022692"/>
    </source>
</evidence>
<feature type="transmembrane region" description="Helical" evidence="7">
    <location>
        <begin position="29"/>
        <end position="46"/>
    </location>
</feature>
<feature type="transmembrane region" description="Helical" evidence="7">
    <location>
        <begin position="128"/>
        <end position="148"/>
    </location>
</feature>
<dbReference type="GO" id="GO:0055085">
    <property type="term" value="P:transmembrane transport"/>
    <property type="evidence" value="ECO:0007669"/>
    <property type="project" value="InterPro"/>
</dbReference>
<dbReference type="InterPro" id="IPR000515">
    <property type="entry name" value="MetI-like"/>
</dbReference>
<keyword evidence="2 7" id="KW-0813">Transport</keyword>
<keyword evidence="4 7" id="KW-0812">Transmembrane</keyword>
<dbReference type="EMBL" id="JACJVO010000025">
    <property type="protein sequence ID" value="MBB6733250.1"/>
    <property type="molecule type" value="Genomic_DNA"/>
</dbReference>
<evidence type="ECO:0000313" key="10">
    <source>
        <dbReference type="Proteomes" id="UP000564644"/>
    </source>
</evidence>
<evidence type="ECO:0000259" key="8">
    <source>
        <dbReference type="PROSITE" id="PS50928"/>
    </source>
</evidence>
<evidence type="ECO:0000256" key="2">
    <source>
        <dbReference type="ARBA" id="ARBA00022448"/>
    </source>
</evidence>
<evidence type="ECO:0000256" key="6">
    <source>
        <dbReference type="ARBA" id="ARBA00023136"/>
    </source>
</evidence>
<dbReference type="RefSeq" id="WP_185130917.1">
    <property type="nucleotide sequence ID" value="NZ_JACJVO010000025.1"/>
</dbReference>
<gene>
    <name evidence="9" type="ORF">H7C18_20215</name>
</gene>
<dbReference type="PANTHER" id="PTHR43227:SF11">
    <property type="entry name" value="BLL4140 PROTEIN"/>
    <property type="match status" value="1"/>
</dbReference>
<name>A0A7X0SNH7_9BACL</name>
<protein>
    <submittedName>
        <fullName evidence="9">Sugar ABC transporter permease</fullName>
    </submittedName>
</protein>
<dbReference type="CDD" id="cd06261">
    <property type="entry name" value="TM_PBP2"/>
    <property type="match status" value="1"/>
</dbReference>
<comment type="caution">
    <text evidence="9">The sequence shown here is derived from an EMBL/GenBank/DDBJ whole genome shotgun (WGS) entry which is preliminary data.</text>
</comment>
<comment type="subcellular location">
    <subcellularLocation>
        <location evidence="1 7">Cell membrane</location>
        <topology evidence="1 7">Multi-pass membrane protein</topology>
    </subcellularLocation>
</comment>
<evidence type="ECO:0000256" key="5">
    <source>
        <dbReference type="ARBA" id="ARBA00022989"/>
    </source>
</evidence>
<evidence type="ECO:0000313" key="9">
    <source>
        <dbReference type="EMBL" id="MBB6733250.1"/>
    </source>
</evidence>
<feature type="transmembrane region" description="Helical" evidence="7">
    <location>
        <begin position="179"/>
        <end position="203"/>
    </location>
</feature>
<organism evidence="9 10">
    <name type="scientific">Cohnella zeiphila</name>
    <dbReference type="NCBI Taxonomy" id="2761120"/>
    <lineage>
        <taxon>Bacteria</taxon>
        <taxon>Bacillati</taxon>
        <taxon>Bacillota</taxon>
        <taxon>Bacilli</taxon>
        <taxon>Bacillales</taxon>
        <taxon>Paenibacillaceae</taxon>
        <taxon>Cohnella</taxon>
    </lineage>
</organism>